<feature type="region of interest" description="Disordered" evidence="1">
    <location>
        <begin position="92"/>
        <end position="131"/>
    </location>
</feature>
<comment type="caution">
    <text evidence="2">The sequence shown here is derived from an EMBL/GenBank/DDBJ whole genome shotgun (WGS) entry which is preliminary data.</text>
</comment>
<evidence type="ECO:0000313" key="3">
    <source>
        <dbReference type="Proteomes" id="UP000691718"/>
    </source>
</evidence>
<sequence>MQQGNANEVRIQVEEAYEYSKKLQDPEQVQPFLSKCAEMASDAVTTDERKAIEQRERQIVRIMDESQRVETQVLFKRMSTVPKGRRFSVLPQKQEGVDLKSERRRRRQRGLSVIPGPEKTLAPTPKSNTPGFQIFDV</sequence>
<name>A0A8S3WMK0_PARAO</name>
<evidence type="ECO:0000313" key="2">
    <source>
        <dbReference type="EMBL" id="CAG4965891.1"/>
    </source>
</evidence>
<accession>A0A8S3WMK0</accession>
<gene>
    <name evidence="2" type="ORF">PAPOLLO_LOCUS7481</name>
</gene>
<organism evidence="2 3">
    <name type="scientific">Parnassius apollo</name>
    <name type="common">Apollo butterfly</name>
    <name type="synonym">Papilio apollo</name>
    <dbReference type="NCBI Taxonomy" id="110799"/>
    <lineage>
        <taxon>Eukaryota</taxon>
        <taxon>Metazoa</taxon>
        <taxon>Ecdysozoa</taxon>
        <taxon>Arthropoda</taxon>
        <taxon>Hexapoda</taxon>
        <taxon>Insecta</taxon>
        <taxon>Pterygota</taxon>
        <taxon>Neoptera</taxon>
        <taxon>Endopterygota</taxon>
        <taxon>Lepidoptera</taxon>
        <taxon>Glossata</taxon>
        <taxon>Ditrysia</taxon>
        <taxon>Papilionoidea</taxon>
        <taxon>Papilionidae</taxon>
        <taxon>Parnassiinae</taxon>
        <taxon>Parnassini</taxon>
        <taxon>Parnassius</taxon>
        <taxon>Parnassius</taxon>
    </lineage>
</organism>
<dbReference type="AlphaFoldDB" id="A0A8S3WMK0"/>
<dbReference type="OrthoDB" id="10441777at2759"/>
<dbReference type="EMBL" id="CAJQZP010000527">
    <property type="protein sequence ID" value="CAG4965891.1"/>
    <property type="molecule type" value="Genomic_DNA"/>
</dbReference>
<keyword evidence="3" id="KW-1185">Reference proteome</keyword>
<reference evidence="2" key="1">
    <citation type="submission" date="2021-04" db="EMBL/GenBank/DDBJ databases">
        <authorList>
            <person name="Tunstrom K."/>
        </authorList>
    </citation>
    <scope>NUCLEOTIDE SEQUENCE</scope>
</reference>
<dbReference type="Proteomes" id="UP000691718">
    <property type="component" value="Unassembled WGS sequence"/>
</dbReference>
<evidence type="ECO:0000256" key="1">
    <source>
        <dbReference type="SAM" id="MobiDB-lite"/>
    </source>
</evidence>
<protein>
    <submittedName>
        <fullName evidence="2">(apollo) hypothetical protein</fullName>
    </submittedName>
</protein>
<proteinExistence type="predicted"/>